<feature type="binding site" evidence="4">
    <location>
        <position position="56"/>
    </location>
    <ligand>
        <name>substrate</name>
    </ligand>
</feature>
<keyword evidence="2" id="KW-0413">Isomerase</keyword>
<dbReference type="Pfam" id="PF00300">
    <property type="entry name" value="His_Phos_1"/>
    <property type="match status" value="1"/>
</dbReference>
<dbReference type="GO" id="GO:0016791">
    <property type="term" value="F:phosphatase activity"/>
    <property type="evidence" value="ECO:0007669"/>
    <property type="project" value="TreeGrafter"/>
</dbReference>
<keyword evidence="1" id="KW-0324">Glycolysis</keyword>
<evidence type="ECO:0000313" key="6">
    <source>
        <dbReference type="Proteomes" id="UP000199758"/>
    </source>
</evidence>
<dbReference type="InterPro" id="IPR050275">
    <property type="entry name" value="PGM_Phosphatase"/>
</dbReference>
<dbReference type="EMBL" id="FQWZ01000008">
    <property type="protein sequence ID" value="SHH30988.1"/>
    <property type="molecule type" value="Genomic_DNA"/>
</dbReference>
<reference evidence="5 6" key="1">
    <citation type="submission" date="2016-11" db="EMBL/GenBank/DDBJ databases">
        <authorList>
            <person name="Jaros S."/>
            <person name="Januszkiewicz K."/>
            <person name="Wedrychowicz H."/>
        </authorList>
    </citation>
    <scope>NUCLEOTIDE SEQUENCE [LARGE SCALE GENOMIC DNA]</scope>
    <source>
        <strain evidence="5 6">CGMCC 1.7049</strain>
    </source>
</reference>
<dbReference type="SUPFAM" id="SSF53254">
    <property type="entry name" value="Phosphoglycerate mutase-like"/>
    <property type="match status" value="1"/>
</dbReference>
<keyword evidence="6" id="KW-1185">Reference proteome</keyword>
<dbReference type="PROSITE" id="PS00175">
    <property type="entry name" value="PG_MUTASE"/>
    <property type="match status" value="1"/>
</dbReference>
<sequence length="213" mass="23819">MELYLARHGQTDWNVGDRYQGTYDEPLNARGHQQARELAAALPRTIEQIVVSPMRRAQQTAEPVIAALGVPSITHEAFRERSFGRWEGLTYAEARALDPALFDRGGIFRFDEQPPGAEPLQALVDRTGNGLREVAQRFPDRRVLLIVHGFVIRALRLQLEGMSPDELWAMPKPMNGQIFHYPPAHVQRWLSTGEATRLQGADILTTASATSAV</sequence>
<dbReference type="CDD" id="cd07067">
    <property type="entry name" value="HP_PGM_like"/>
    <property type="match status" value="1"/>
</dbReference>
<dbReference type="GO" id="GO:0005737">
    <property type="term" value="C:cytoplasm"/>
    <property type="evidence" value="ECO:0007669"/>
    <property type="project" value="TreeGrafter"/>
</dbReference>
<evidence type="ECO:0000256" key="1">
    <source>
        <dbReference type="ARBA" id="ARBA00023152"/>
    </source>
</evidence>
<feature type="binding site" evidence="4">
    <location>
        <begin position="7"/>
        <end position="14"/>
    </location>
    <ligand>
        <name>substrate</name>
    </ligand>
</feature>
<dbReference type="InterPro" id="IPR029033">
    <property type="entry name" value="His_PPase_superfam"/>
</dbReference>
<feature type="active site" description="Tele-phosphohistidine intermediate" evidence="3">
    <location>
        <position position="8"/>
    </location>
</feature>
<evidence type="ECO:0000256" key="2">
    <source>
        <dbReference type="ARBA" id="ARBA00023235"/>
    </source>
</evidence>
<dbReference type="AlphaFoldDB" id="A0A1M5RY81"/>
<dbReference type="SMART" id="SM00855">
    <property type="entry name" value="PGAM"/>
    <property type="match status" value="1"/>
</dbReference>
<dbReference type="InterPro" id="IPR013078">
    <property type="entry name" value="His_Pase_superF_clade-1"/>
</dbReference>
<proteinExistence type="predicted"/>
<dbReference type="InterPro" id="IPR001345">
    <property type="entry name" value="PG/BPGM_mutase_AS"/>
</dbReference>
<dbReference type="PANTHER" id="PTHR48100:SF1">
    <property type="entry name" value="HISTIDINE PHOSPHATASE FAMILY PROTEIN-RELATED"/>
    <property type="match status" value="1"/>
</dbReference>
<evidence type="ECO:0000256" key="3">
    <source>
        <dbReference type="PIRSR" id="PIRSR613078-1"/>
    </source>
</evidence>
<evidence type="ECO:0000313" key="5">
    <source>
        <dbReference type="EMBL" id="SHH30988.1"/>
    </source>
</evidence>
<feature type="active site" description="Proton donor/acceptor" evidence="3">
    <location>
        <position position="80"/>
    </location>
</feature>
<organism evidence="5 6">
    <name type="scientific">Hydrocarboniphaga daqingensis</name>
    <dbReference type="NCBI Taxonomy" id="490188"/>
    <lineage>
        <taxon>Bacteria</taxon>
        <taxon>Pseudomonadati</taxon>
        <taxon>Pseudomonadota</taxon>
        <taxon>Gammaproteobacteria</taxon>
        <taxon>Nevskiales</taxon>
        <taxon>Nevskiaceae</taxon>
        <taxon>Hydrocarboniphaga</taxon>
    </lineage>
</organism>
<dbReference type="STRING" id="490188.SAMN04488068_3261"/>
<dbReference type="PANTHER" id="PTHR48100">
    <property type="entry name" value="BROAD-SPECIFICITY PHOSPHATASE YOR283W-RELATED"/>
    <property type="match status" value="1"/>
</dbReference>
<accession>A0A1M5RY81</accession>
<dbReference type="Proteomes" id="UP000199758">
    <property type="component" value="Unassembled WGS sequence"/>
</dbReference>
<protein>
    <submittedName>
        <fullName evidence="5">Probable phosphoglycerate mutase</fullName>
    </submittedName>
</protein>
<dbReference type="Gene3D" id="3.40.50.1240">
    <property type="entry name" value="Phosphoglycerate mutase-like"/>
    <property type="match status" value="1"/>
</dbReference>
<gene>
    <name evidence="5" type="ORF">SAMN04488068_3261</name>
</gene>
<evidence type="ECO:0000256" key="4">
    <source>
        <dbReference type="PIRSR" id="PIRSR613078-2"/>
    </source>
</evidence>
<name>A0A1M5RY81_9GAMM</name>
<dbReference type="RefSeq" id="WP_072899331.1">
    <property type="nucleotide sequence ID" value="NZ_FQWZ01000008.1"/>
</dbReference>